<evidence type="ECO:0000256" key="2">
    <source>
        <dbReference type="ARBA" id="ARBA00022801"/>
    </source>
</evidence>
<feature type="chain" id="PRO_5046744572" evidence="4">
    <location>
        <begin position="28"/>
        <end position="618"/>
    </location>
</feature>
<evidence type="ECO:0000256" key="4">
    <source>
        <dbReference type="SAM" id="SignalP"/>
    </source>
</evidence>
<reference evidence="5" key="1">
    <citation type="submission" date="2023-06" db="EMBL/GenBank/DDBJ databases">
        <title>Genomic of Agaribacillus aureum.</title>
        <authorList>
            <person name="Wang G."/>
        </authorList>
    </citation>
    <scope>NUCLEOTIDE SEQUENCE</scope>
    <source>
        <strain evidence="5">BMA12</strain>
    </source>
</reference>
<protein>
    <submittedName>
        <fullName evidence="5">Family 43 glycosylhydrolase</fullName>
    </submittedName>
</protein>
<dbReference type="Gene3D" id="2.115.10.20">
    <property type="entry name" value="Glycosyl hydrolase domain, family 43"/>
    <property type="match status" value="2"/>
</dbReference>
<keyword evidence="2" id="KW-0378">Hydrolase</keyword>
<feature type="signal peptide" evidence="4">
    <location>
        <begin position="1"/>
        <end position="27"/>
    </location>
</feature>
<dbReference type="SUPFAM" id="SSF75005">
    <property type="entry name" value="Arabinanase/levansucrase/invertase"/>
    <property type="match status" value="2"/>
</dbReference>
<dbReference type="InterPro" id="IPR006710">
    <property type="entry name" value="Glyco_hydro_43"/>
</dbReference>
<dbReference type="EMBL" id="JAUJEB010000001">
    <property type="protein sequence ID" value="MDN5210761.1"/>
    <property type="molecule type" value="Genomic_DNA"/>
</dbReference>
<organism evidence="5 6">
    <name type="scientific">Agaribacillus aureus</name>
    <dbReference type="NCBI Taxonomy" id="3051825"/>
    <lineage>
        <taxon>Bacteria</taxon>
        <taxon>Pseudomonadati</taxon>
        <taxon>Bacteroidota</taxon>
        <taxon>Cytophagia</taxon>
        <taxon>Cytophagales</taxon>
        <taxon>Splendidivirgaceae</taxon>
        <taxon>Agaribacillus</taxon>
    </lineage>
</organism>
<evidence type="ECO:0000256" key="3">
    <source>
        <dbReference type="ARBA" id="ARBA00023295"/>
    </source>
</evidence>
<comment type="similarity">
    <text evidence="1">Belongs to the glycosyl hydrolase 43 family.</text>
</comment>
<comment type="caution">
    <text evidence="5">The sequence shown here is derived from an EMBL/GenBank/DDBJ whole genome shotgun (WGS) entry which is preliminary data.</text>
</comment>
<dbReference type="InterPro" id="IPR051795">
    <property type="entry name" value="Glycosyl_Hydrlase_43"/>
</dbReference>
<keyword evidence="6" id="KW-1185">Reference proteome</keyword>
<dbReference type="PANTHER" id="PTHR42812">
    <property type="entry name" value="BETA-XYLOSIDASE"/>
    <property type="match status" value="1"/>
</dbReference>
<sequence length="618" mass="69361">MRNKMNIKKERLLLLIAIMLSPTLAFSQNNTSIFNSSHPSNEAGGINFPDADAKLIEPLFYKHMRDISVCLGGDGYYYLTGTNLEYKDPGVSLWKSTDLKEWESLGIVYGGERRFVAPEIHYFNANFYLALADAAGCIQVLTSESGKAIGPYTASPCLVRNATDPSLFADDDGKVYLVYGNGYIAALDADMTSLEGPVEFIKPHTSHFGDRHFPKGKAWPVQNRVGKAGAFLTKINGKYYFFANEITERMQTMTDDVFVSEASEIFGPYAPRYIALPHASQTTIFKDKQDALWATYSGSKADDYCAFRERPGVVPLEFSTLNRLRPSGKVIVENSQVSEYKPVLGSETIRDPSVTLGADGSYYMVGTNDGYGFQYPKGGVRLFRSRDLKTWSFVKFIWEWEQLGIEPPEGKFMLWAPEIKYVKKDKTFYLTFSIWSGKGVSYLFRSKTGKAEGPYENVVKANFVKGIDGFLFENDNGDLYYLWGGGNLGLLNEERNGFVREPVKLLTTENHHVGYEGNCMVKINGKYILTGAEWNGPLRTQGTYDMMYGIAENIWGPYTPARVGVPHAGHGTVFQDKKGAWWTTMFGNDRTAPWRMHFGLIPLQIGDDLEIKAMPKQN</sequence>
<evidence type="ECO:0000256" key="1">
    <source>
        <dbReference type="ARBA" id="ARBA00009865"/>
    </source>
</evidence>
<dbReference type="InterPro" id="IPR023296">
    <property type="entry name" value="Glyco_hydro_beta-prop_sf"/>
</dbReference>
<dbReference type="RefSeq" id="WP_346756102.1">
    <property type="nucleotide sequence ID" value="NZ_JAUJEB010000001.1"/>
</dbReference>
<evidence type="ECO:0000313" key="5">
    <source>
        <dbReference type="EMBL" id="MDN5210761.1"/>
    </source>
</evidence>
<name>A0ABT8L131_9BACT</name>
<dbReference type="CDD" id="cd08986">
    <property type="entry name" value="GH43-like"/>
    <property type="match status" value="1"/>
</dbReference>
<keyword evidence="3" id="KW-0326">Glycosidase</keyword>
<dbReference type="PANTHER" id="PTHR42812:SF14">
    <property type="entry name" value="SECRETED PROTEIN"/>
    <property type="match status" value="1"/>
</dbReference>
<proteinExistence type="inferred from homology"/>
<gene>
    <name evidence="5" type="ORF">QQ020_01840</name>
</gene>
<evidence type="ECO:0000313" key="6">
    <source>
        <dbReference type="Proteomes" id="UP001172083"/>
    </source>
</evidence>
<dbReference type="Pfam" id="PF04616">
    <property type="entry name" value="Glyco_hydro_43"/>
    <property type="match status" value="2"/>
</dbReference>
<accession>A0ABT8L131</accession>
<dbReference type="Proteomes" id="UP001172083">
    <property type="component" value="Unassembled WGS sequence"/>
</dbReference>
<keyword evidence="4" id="KW-0732">Signal</keyword>